<dbReference type="RefSeq" id="WP_011998479.1">
    <property type="nucleotide sequence ID" value="NC_009776.1"/>
</dbReference>
<evidence type="ECO:0000256" key="2">
    <source>
        <dbReference type="PROSITE-ProRule" id="PRU00703"/>
    </source>
</evidence>
<evidence type="ECO:0000313" key="4">
    <source>
        <dbReference type="EMBL" id="ABU81627.1"/>
    </source>
</evidence>
<dbReference type="EMBL" id="CP000816">
    <property type="protein sequence ID" value="ABU81627.1"/>
    <property type="molecule type" value="Genomic_DNA"/>
</dbReference>
<dbReference type="SUPFAM" id="SSF54631">
    <property type="entry name" value="CBS-domain pair"/>
    <property type="match status" value="1"/>
</dbReference>
<dbReference type="Pfam" id="PF00571">
    <property type="entry name" value="CBS"/>
    <property type="match status" value="2"/>
</dbReference>
<keyword evidence="1 2" id="KW-0129">CBS domain</keyword>
<dbReference type="PANTHER" id="PTHR43080:SF2">
    <property type="entry name" value="CBS DOMAIN-CONTAINING PROTEIN"/>
    <property type="match status" value="1"/>
</dbReference>
<dbReference type="InterPro" id="IPR000644">
    <property type="entry name" value="CBS_dom"/>
</dbReference>
<dbReference type="GeneID" id="5562870"/>
<protein>
    <submittedName>
        <fullName evidence="4">Putative signal transduction protein with CBS domains</fullName>
    </submittedName>
</protein>
<dbReference type="HOGENOM" id="CLU_1943838_0_0_2"/>
<dbReference type="InterPro" id="IPR046342">
    <property type="entry name" value="CBS_dom_sf"/>
</dbReference>
<dbReference type="CDD" id="cd02205">
    <property type="entry name" value="CBS_pair_SF"/>
    <property type="match status" value="1"/>
</dbReference>
<feature type="domain" description="CBS" evidence="3">
    <location>
        <begin position="69"/>
        <end position="125"/>
    </location>
</feature>
<dbReference type="PANTHER" id="PTHR43080">
    <property type="entry name" value="CBS DOMAIN-CONTAINING PROTEIN CBSX3, MITOCHONDRIAL"/>
    <property type="match status" value="1"/>
</dbReference>
<evidence type="ECO:0000259" key="3">
    <source>
        <dbReference type="PROSITE" id="PS51371"/>
    </source>
</evidence>
<name>A8A9M5_IGNH4</name>
<dbReference type="Gene3D" id="3.10.580.10">
    <property type="entry name" value="CBS-domain"/>
    <property type="match status" value="1"/>
</dbReference>
<dbReference type="AlphaFoldDB" id="A8A9M5"/>
<dbReference type="STRING" id="453591.Igni_0444"/>
<evidence type="ECO:0000256" key="1">
    <source>
        <dbReference type="ARBA" id="ARBA00023122"/>
    </source>
</evidence>
<dbReference type="OrthoDB" id="382359at2157"/>
<organism evidence="4 5">
    <name type="scientific">Ignicoccus hospitalis (strain KIN4/I / DSM 18386 / JCM 14125)</name>
    <dbReference type="NCBI Taxonomy" id="453591"/>
    <lineage>
        <taxon>Archaea</taxon>
        <taxon>Thermoproteota</taxon>
        <taxon>Thermoprotei</taxon>
        <taxon>Desulfurococcales</taxon>
        <taxon>Desulfurococcaceae</taxon>
        <taxon>Ignicoccus</taxon>
    </lineage>
</organism>
<sequence length="129" mass="14496">MKVAEVAREAPWVTPATKVYEAARLMEESEVPCVMVKTVDGEFVGIFCRRELVSAASENNCHDVIEDYVNTEPSFVSYDADVIDAIKLFNKYKEEELVVLNENEEPYAVITTIDVVRIAGKILESIYGD</sequence>
<dbReference type="Proteomes" id="UP000000262">
    <property type="component" value="Chromosome"/>
</dbReference>
<reference evidence="4 5" key="1">
    <citation type="journal article" date="2008" name="Genome Biol.">
        <title>A genomic analysis of the archaeal system Ignicoccus hospitalis-Nanoarchaeum equitans.</title>
        <authorList>
            <person name="Podar M."/>
            <person name="Anderson I."/>
            <person name="Makarova K.S."/>
            <person name="Elkins J.G."/>
            <person name="Ivanova N."/>
            <person name="Wall M.A."/>
            <person name="Lykidis A."/>
            <person name="Mavromatis K."/>
            <person name="Sun H."/>
            <person name="Hudson M.E."/>
            <person name="Chen W."/>
            <person name="Deciu C."/>
            <person name="Hutchison D."/>
            <person name="Eads J.R."/>
            <person name="Anderson A."/>
            <person name="Fernandes F."/>
            <person name="Szeto E."/>
            <person name="Lapidus A."/>
            <person name="Kyrpides N.C."/>
            <person name="Saier M.H.Jr."/>
            <person name="Richardson P.M."/>
            <person name="Rachel R."/>
            <person name="Huber H."/>
            <person name="Eisen J.A."/>
            <person name="Koonin E.V."/>
            <person name="Keller M."/>
            <person name="Stetter K.O."/>
        </authorList>
    </citation>
    <scope>NUCLEOTIDE SEQUENCE [LARGE SCALE GENOMIC DNA]</scope>
    <source>
        <strain evidence="5">KIN4/I / DSM 18386 / JCM 14125</strain>
    </source>
</reference>
<proteinExistence type="predicted"/>
<feature type="domain" description="CBS" evidence="3">
    <location>
        <begin position="6"/>
        <end position="64"/>
    </location>
</feature>
<dbReference type="InterPro" id="IPR051257">
    <property type="entry name" value="Diverse_CBS-Domain"/>
</dbReference>
<gene>
    <name evidence="4" type="ordered locus">Igni_0444</name>
</gene>
<evidence type="ECO:0000313" key="5">
    <source>
        <dbReference type="Proteomes" id="UP000000262"/>
    </source>
</evidence>
<keyword evidence="5" id="KW-1185">Reference proteome</keyword>
<dbReference type="eggNOG" id="arCOG00606">
    <property type="taxonomic scope" value="Archaea"/>
</dbReference>
<accession>A8A9M5</accession>
<dbReference type="PROSITE" id="PS51371">
    <property type="entry name" value="CBS"/>
    <property type="match status" value="2"/>
</dbReference>
<dbReference type="KEGG" id="iho:Igni_0444"/>